<organism evidence="1 2">
    <name type="scientific">Vibrio sinensis</name>
    <dbReference type="NCBI Taxonomy" id="2302434"/>
    <lineage>
        <taxon>Bacteria</taxon>
        <taxon>Pseudomonadati</taxon>
        <taxon>Pseudomonadota</taxon>
        <taxon>Gammaproteobacteria</taxon>
        <taxon>Vibrionales</taxon>
        <taxon>Vibrionaceae</taxon>
        <taxon>Vibrio</taxon>
    </lineage>
</organism>
<dbReference type="Proteomes" id="UP000273252">
    <property type="component" value="Unassembled WGS sequence"/>
</dbReference>
<name>A0A3A6QED5_9VIBR</name>
<dbReference type="Pfam" id="PF06249">
    <property type="entry name" value="EutQ"/>
    <property type="match status" value="1"/>
</dbReference>
<dbReference type="Gene3D" id="2.60.120.10">
    <property type="entry name" value="Jelly Rolls"/>
    <property type="match status" value="1"/>
</dbReference>
<dbReference type="InterPro" id="IPR010424">
    <property type="entry name" value="EutQ"/>
</dbReference>
<proteinExistence type="predicted"/>
<dbReference type="SUPFAM" id="SSF51182">
    <property type="entry name" value="RmlC-like cupins"/>
    <property type="match status" value="1"/>
</dbReference>
<gene>
    <name evidence="1" type="ORF">DZ860_11820</name>
</gene>
<evidence type="ECO:0000313" key="1">
    <source>
        <dbReference type="EMBL" id="RJX71012.1"/>
    </source>
</evidence>
<sequence length="119" mass="13711">MMRFGEIEMEPPPGECRVAEAACSENAQSMTGGWAFFHECNIAWRVKYDEFIFVLDGEFILEFDCDKESRKLIAQRGDVVFIPENTLLKYKGKNCTVFYALAPANWKEASKFVSFLDFK</sequence>
<evidence type="ECO:0000313" key="2">
    <source>
        <dbReference type="Proteomes" id="UP000273252"/>
    </source>
</evidence>
<accession>A0A3A6QED5</accession>
<dbReference type="EMBL" id="QVMU01000009">
    <property type="protein sequence ID" value="RJX71012.1"/>
    <property type="molecule type" value="Genomic_DNA"/>
</dbReference>
<keyword evidence="2" id="KW-1185">Reference proteome</keyword>
<protein>
    <submittedName>
        <fullName evidence="1">DUF861 domain-containing protein</fullName>
    </submittedName>
</protein>
<reference evidence="1 2" key="1">
    <citation type="submission" date="2018-08" db="EMBL/GenBank/DDBJ databases">
        <title>Vibrio isolated from the Eastern China Marginal Seas.</title>
        <authorList>
            <person name="Li Y."/>
        </authorList>
    </citation>
    <scope>NUCLEOTIDE SEQUENCE [LARGE SCALE GENOMIC DNA]</scope>
    <source>
        <strain evidence="1 2">BEI233</strain>
    </source>
</reference>
<comment type="caution">
    <text evidence="1">The sequence shown here is derived from an EMBL/GenBank/DDBJ whole genome shotgun (WGS) entry which is preliminary data.</text>
</comment>
<dbReference type="InterPro" id="IPR011051">
    <property type="entry name" value="RmlC_Cupin_sf"/>
</dbReference>
<dbReference type="InterPro" id="IPR014710">
    <property type="entry name" value="RmlC-like_jellyroll"/>
</dbReference>
<dbReference type="AlphaFoldDB" id="A0A3A6QED5"/>